<dbReference type="AlphaFoldDB" id="G4CQN6"/>
<keyword evidence="3 5" id="KW-0238">DNA-binding</keyword>
<keyword evidence="4" id="KW-0804">Transcription</keyword>
<reference evidence="7 8" key="1">
    <citation type="submission" date="2011-06" db="EMBL/GenBank/DDBJ databases">
        <authorList>
            <person name="Muzny D."/>
            <person name="Qin X."/>
            <person name="Deng J."/>
            <person name="Jiang H."/>
            <person name="Liu Y."/>
            <person name="Qu J."/>
            <person name="Song X.-Z."/>
            <person name="Zhang L."/>
            <person name="Thornton R."/>
            <person name="Coyle M."/>
            <person name="Francisco L."/>
            <person name="Jackson L."/>
            <person name="Javaid M."/>
            <person name="Korchina V."/>
            <person name="Kovar C."/>
            <person name="Mata R."/>
            <person name="Mathew T."/>
            <person name="Ngo R."/>
            <person name="Nguyen L."/>
            <person name="Nguyen N."/>
            <person name="Okwuonu G."/>
            <person name="Ongeri F."/>
            <person name="Pham C."/>
            <person name="Simmons D."/>
            <person name="Wilczek-Boney K."/>
            <person name="Hale W."/>
            <person name="Jakkamsetti A."/>
            <person name="Pham P."/>
            <person name="Ruth R."/>
            <person name="San Lucas F."/>
            <person name="Warren J."/>
            <person name="Zhang J."/>
            <person name="Zhao Z."/>
            <person name="Zhou C."/>
            <person name="Zhu D."/>
            <person name="Lee S."/>
            <person name="Bess C."/>
            <person name="Blankenburg K."/>
            <person name="Forbes L."/>
            <person name="Fu Q."/>
            <person name="Gubbala S."/>
            <person name="Hirani K."/>
            <person name="Jayaseelan J.C."/>
            <person name="Lara F."/>
            <person name="Munidasa M."/>
            <person name="Palculict T."/>
            <person name="Patil S."/>
            <person name="Pu L.-L."/>
            <person name="Saada N."/>
            <person name="Tang L."/>
            <person name="Weissenberger G."/>
            <person name="Zhu Y."/>
            <person name="Hemphill L."/>
            <person name="Shang Y."/>
            <person name="Youmans B."/>
            <person name="Ayvaz T."/>
            <person name="Ross M."/>
            <person name="Santibanez J."/>
            <person name="Aqrawi P."/>
            <person name="Gross S."/>
            <person name="Joshi V."/>
            <person name="Fowler G."/>
            <person name="Nazareth L."/>
            <person name="Reid J."/>
            <person name="Worley K."/>
            <person name="Petrosino J."/>
            <person name="Highlander S."/>
            <person name="Gibbs R."/>
        </authorList>
    </citation>
    <scope>NUCLEOTIDE SEQUENCE [LARGE SCALE GENOMIC DNA]</scope>
    <source>
        <strain evidence="7 8">9715</strain>
    </source>
</reference>
<dbReference type="EMBL" id="AGAZ01000050">
    <property type="protein sequence ID" value="EGZ46297.1"/>
    <property type="molecule type" value="Genomic_DNA"/>
</dbReference>
<dbReference type="PRINTS" id="PR00455">
    <property type="entry name" value="HTHTETR"/>
</dbReference>
<feature type="domain" description="HTH tetR-type" evidence="6">
    <location>
        <begin position="9"/>
        <end position="69"/>
    </location>
</feature>
<evidence type="ECO:0000313" key="8">
    <source>
        <dbReference type="Proteomes" id="UP000005336"/>
    </source>
</evidence>
<organism evidence="7 8">
    <name type="scientific">Neisseria wadsworthii 9715</name>
    <dbReference type="NCBI Taxonomy" id="1030841"/>
    <lineage>
        <taxon>Bacteria</taxon>
        <taxon>Pseudomonadati</taxon>
        <taxon>Pseudomonadota</taxon>
        <taxon>Betaproteobacteria</taxon>
        <taxon>Neisseriales</taxon>
        <taxon>Neisseriaceae</taxon>
        <taxon>Neisseria</taxon>
    </lineage>
</organism>
<dbReference type="InterPro" id="IPR013572">
    <property type="entry name" value="Tscrpt_reg_MAATS_C"/>
</dbReference>
<evidence type="ECO:0000313" key="7">
    <source>
        <dbReference type="EMBL" id="EGZ46297.1"/>
    </source>
</evidence>
<dbReference type="SUPFAM" id="SSF48498">
    <property type="entry name" value="Tetracyclin repressor-like, C-terminal domain"/>
    <property type="match status" value="1"/>
</dbReference>
<keyword evidence="1" id="KW-0678">Repressor</keyword>
<evidence type="ECO:0000259" key="6">
    <source>
        <dbReference type="PROSITE" id="PS50977"/>
    </source>
</evidence>
<evidence type="ECO:0000256" key="5">
    <source>
        <dbReference type="PROSITE-ProRule" id="PRU00335"/>
    </source>
</evidence>
<sequence>MRKIKPEALKTREYLMLSALDTFYQKGVSRSSLNEIAHNAGVTRGALYWHFKNKEDLFDALFQHIFSDINRELEQDIQNDSVDIWAALHTALLNVCERIEHNEMHRKFCNILHLKCEHTEQNQAIVNLMKSYQNMWRTQLSNTLNACLKQKSLPENLNVELAVIYLQSIISGLINQWLFSPNSFKINEIAPAIINISLNNLKESTLLLRK</sequence>
<comment type="caution">
    <text evidence="7">The sequence shown here is derived from an EMBL/GenBank/DDBJ whole genome shotgun (WGS) entry which is preliminary data.</text>
</comment>
<gene>
    <name evidence="7" type="ORF">HMPREF9370_1396</name>
</gene>
<feature type="DNA-binding region" description="H-T-H motif" evidence="5">
    <location>
        <begin position="32"/>
        <end position="51"/>
    </location>
</feature>
<keyword evidence="2" id="KW-0805">Transcription regulation</keyword>
<dbReference type="InterPro" id="IPR036271">
    <property type="entry name" value="Tet_transcr_reg_TetR-rel_C_sf"/>
</dbReference>
<accession>G4CQN6</accession>
<dbReference type="SUPFAM" id="SSF46689">
    <property type="entry name" value="Homeodomain-like"/>
    <property type="match status" value="1"/>
</dbReference>
<dbReference type="GO" id="GO:0003677">
    <property type="term" value="F:DNA binding"/>
    <property type="evidence" value="ECO:0007669"/>
    <property type="project" value="UniProtKB-UniRule"/>
</dbReference>
<dbReference type="InterPro" id="IPR050624">
    <property type="entry name" value="HTH-type_Tx_Regulator"/>
</dbReference>
<evidence type="ECO:0000256" key="4">
    <source>
        <dbReference type="ARBA" id="ARBA00023163"/>
    </source>
</evidence>
<dbReference type="OrthoDB" id="5816932at2"/>
<dbReference type="InterPro" id="IPR001647">
    <property type="entry name" value="HTH_TetR"/>
</dbReference>
<name>G4CQN6_9NEIS</name>
<dbReference type="PROSITE" id="PS50977">
    <property type="entry name" value="HTH_TETR_2"/>
    <property type="match status" value="1"/>
</dbReference>
<dbReference type="InterPro" id="IPR023772">
    <property type="entry name" value="DNA-bd_HTH_TetR-type_CS"/>
</dbReference>
<dbReference type="Gene3D" id="1.10.357.10">
    <property type="entry name" value="Tetracycline Repressor, domain 2"/>
    <property type="match status" value="1"/>
</dbReference>
<dbReference type="Pfam" id="PF08361">
    <property type="entry name" value="TetR_C_2"/>
    <property type="match status" value="1"/>
</dbReference>
<evidence type="ECO:0000256" key="3">
    <source>
        <dbReference type="ARBA" id="ARBA00023125"/>
    </source>
</evidence>
<dbReference type="RefSeq" id="WP_009116537.1">
    <property type="nucleotide sequence ID" value="NZ_JH165159.1"/>
</dbReference>
<dbReference type="Pfam" id="PF00440">
    <property type="entry name" value="TetR_N"/>
    <property type="match status" value="1"/>
</dbReference>
<dbReference type="HOGENOM" id="CLU_069356_12_3_4"/>
<dbReference type="InterPro" id="IPR009057">
    <property type="entry name" value="Homeodomain-like_sf"/>
</dbReference>
<dbReference type="PROSITE" id="PS01081">
    <property type="entry name" value="HTH_TETR_1"/>
    <property type="match status" value="1"/>
</dbReference>
<dbReference type="PATRIC" id="fig|1030841.3.peg.1379"/>
<protein>
    <submittedName>
        <fullName evidence="7">HTH-type transcriptional regulator MtrR</fullName>
    </submittedName>
</protein>
<proteinExistence type="predicted"/>
<evidence type="ECO:0000256" key="2">
    <source>
        <dbReference type="ARBA" id="ARBA00023015"/>
    </source>
</evidence>
<dbReference type="PANTHER" id="PTHR43479">
    <property type="entry name" value="ACREF/ENVCD OPERON REPRESSOR-RELATED"/>
    <property type="match status" value="1"/>
</dbReference>
<dbReference type="PANTHER" id="PTHR43479:SF11">
    <property type="entry name" value="ACREF_ENVCD OPERON REPRESSOR-RELATED"/>
    <property type="match status" value="1"/>
</dbReference>
<dbReference type="Proteomes" id="UP000005336">
    <property type="component" value="Unassembled WGS sequence"/>
</dbReference>
<dbReference type="STRING" id="1030841.HMPREF9370_1396"/>
<evidence type="ECO:0000256" key="1">
    <source>
        <dbReference type="ARBA" id="ARBA00022491"/>
    </source>
</evidence>
<keyword evidence="8" id="KW-1185">Reference proteome</keyword>